<comment type="function">
    <text evidence="2">One of several proteins that assist in the late maturation steps of the functional core of the 30S ribosomal subunit. Associates with free 30S ribosomal subunits (but not with 30S subunits that are part of 70S ribosomes or polysomes). Required for efficient processing of 16S rRNA. May interact with the 5'-terminal helix region of 16S rRNA.</text>
</comment>
<dbReference type="PANTHER" id="PTHR33515">
    <property type="entry name" value="RIBOSOME-BINDING FACTOR A, CHLOROPLASTIC-RELATED"/>
    <property type="match status" value="1"/>
</dbReference>
<dbReference type="GO" id="GO:0005829">
    <property type="term" value="C:cytosol"/>
    <property type="evidence" value="ECO:0007669"/>
    <property type="project" value="TreeGrafter"/>
</dbReference>
<sequence>MAGNNPRAARIAALIQRVIASNMESTLHDKRLANVTITDVRVTNDLQLAKVYWTVLGHSGHEEGEKKRAEQALNQAKGRLRSLVGRKAGLRLTPDLKFVFDEVPGEAHEIEDILVTARRRDEELRKMRETATYAGDADPYRHDDEDDEGDVDDVDGRSVGRKAAADSLTHVHGGDFSTADPDYEKVGRGSDADVMDRPGIDVDAPEYAEYSGSPAFGAAADGPEPDADVVEVEEFEDIDDADSPVANDSPNTRADAPVDDAYYHPEDTVDEAED</sequence>
<feature type="compositionally biased region" description="Basic and acidic residues" evidence="3">
    <location>
        <begin position="182"/>
        <end position="200"/>
    </location>
</feature>
<organism evidence="4 5">
    <name type="scientific">Bifidobacterium choloepi</name>
    <dbReference type="NCBI Taxonomy" id="2614131"/>
    <lineage>
        <taxon>Bacteria</taxon>
        <taxon>Bacillati</taxon>
        <taxon>Actinomycetota</taxon>
        <taxon>Actinomycetes</taxon>
        <taxon>Bifidobacteriales</taxon>
        <taxon>Bifidobacteriaceae</taxon>
        <taxon>Bifidobacterium</taxon>
    </lineage>
</organism>
<feature type="region of interest" description="Disordered" evidence="3">
    <location>
        <begin position="172"/>
        <end position="274"/>
    </location>
</feature>
<comment type="subcellular location">
    <subcellularLocation>
        <location evidence="2">Cytoplasm</location>
    </subcellularLocation>
</comment>
<dbReference type="PANTHER" id="PTHR33515:SF1">
    <property type="entry name" value="RIBOSOME-BINDING FACTOR A, CHLOROPLASTIC-RELATED"/>
    <property type="match status" value="1"/>
</dbReference>
<dbReference type="HAMAP" id="MF_00003">
    <property type="entry name" value="RbfA"/>
    <property type="match status" value="1"/>
</dbReference>
<evidence type="ECO:0000256" key="3">
    <source>
        <dbReference type="SAM" id="MobiDB-lite"/>
    </source>
</evidence>
<comment type="similarity">
    <text evidence="2">Belongs to the RbfA family.</text>
</comment>
<dbReference type="GO" id="GO:0030490">
    <property type="term" value="P:maturation of SSU-rRNA"/>
    <property type="evidence" value="ECO:0007669"/>
    <property type="project" value="UniProtKB-UniRule"/>
</dbReference>
<dbReference type="InterPro" id="IPR020053">
    <property type="entry name" value="Ribosome-bd_factorA_CS"/>
</dbReference>
<dbReference type="NCBIfam" id="TIGR00082">
    <property type="entry name" value="rbfA"/>
    <property type="match status" value="1"/>
</dbReference>
<dbReference type="EMBL" id="VYSG01000001">
    <property type="protein sequence ID" value="NEG69624.1"/>
    <property type="molecule type" value="Genomic_DNA"/>
</dbReference>
<evidence type="ECO:0000256" key="1">
    <source>
        <dbReference type="ARBA" id="ARBA00022517"/>
    </source>
</evidence>
<comment type="subunit">
    <text evidence="2">Monomer. Binds 30S ribosomal subunits, but not 50S ribosomal subunits or 70S ribosomes.</text>
</comment>
<keyword evidence="2" id="KW-0963">Cytoplasm</keyword>
<reference evidence="4 5" key="1">
    <citation type="submission" date="2019-09" db="EMBL/GenBank/DDBJ databases">
        <title>Phylogenetic characterization of a novel taxon of the genus Bifidobacterium: Bifidobacterium choloepi sp. nov.</title>
        <authorList>
            <person name="Modesto M."/>
            <person name="Satti M."/>
        </authorList>
    </citation>
    <scope>NUCLEOTIDE SEQUENCE [LARGE SCALE GENOMIC DNA]</scope>
    <source>
        <strain evidence="4 5">BRDM6</strain>
    </source>
</reference>
<name>A0A6I5NE21_9BIFI</name>
<keyword evidence="1 2" id="KW-0690">Ribosome biogenesis</keyword>
<dbReference type="InterPro" id="IPR000238">
    <property type="entry name" value="RbfA"/>
</dbReference>
<evidence type="ECO:0000313" key="5">
    <source>
        <dbReference type="Proteomes" id="UP000469292"/>
    </source>
</evidence>
<dbReference type="Pfam" id="PF02033">
    <property type="entry name" value="RBFA"/>
    <property type="match status" value="1"/>
</dbReference>
<feature type="compositionally biased region" description="Acidic residues" evidence="3">
    <location>
        <begin position="144"/>
        <end position="153"/>
    </location>
</feature>
<dbReference type="GO" id="GO:0043024">
    <property type="term" value="F:ribosomal small subunit binding"/>
    <property type="evidence" value="ECO:0007669"/>
    <property type="project" value="TreeGrafter"/>
</dbReference>
<proteinExistence type="inferred from homology"/>
<evidence type="ECO:0000256" key="2">
    <source>
        <dbReference type="HAMAP-Rule" id="MF_00003"/>
    </source>
</evidence>
<accession>A0A6I5NE21</accession>
<protein>
    <recommendedName>
        <fullName evidence="2">Ribosome-binding factor A</fullName>
    </recommendedName>
</protein>
<dbReference type="Proteomes" id="UP000469292">
    <property type="component" value="Unassembled WGS sequence"/>
</dbReference>
<dbReference type="InterPro" id="IPR015946">
    <property type="entry name" value="KH_dom-like_a/b"/>
</dbReference>
<keyword evidence="5" id="KW-1185">Reference proteome</keyword>
<comment type="caution">
    <text evidence="4">The sequence shown here is derived from an EMBL/GenBank/DDBJ whole genome shotgun (WGS) entry which is preliminary data.</text>
</comment>
<dbReference type="Gene3D" id="3.30.300.20">
    <property type="match status" value="1"/>
</dbReference>
<dbReference type="InterPro" id="IPR023799">
    <property type="entry name" value="RbfA_dom_sf"/>
</dbReference>
<dbReference type="PROSITE" id="PS01319">
    <property type="entry name" value="RBFA"/>
    <property type="match status" value="1"/>
</dbReference>
<feature type="compositionally biased region" description="Acidic residues" evidence="3">
    <location>
        <begin position="223"/>
        <end position="242"/>
    </location>
</feature>
<feature type="region of interest" description="Disordered" evidence="3">
    <location>
        <begin position="132"/>
        <end position="153"/>
    </location>
</feature>
<evidence type="ECO:0000313" key="4">
    <source>
        <dbReference type="EMBL" id="NEG69624.1"/>
    </source>
</evidence>
<gene>
    <name evidence="2 4" type="primary">rbfA</name>
    <name evidence="4" type="ORF">F6S87_03115</name>
</gene>
<dbReference type="AlphaFoldDB" id="A0A6I5NE21"/>
<dbReference type="SUPFAM" id="SSF89919">
    <property type="entry name" value="Ribosome-binding factor A, RbfA"/>
    <property type="match status" value="1"/>
</dbReference>